<keyword evidence="3" id="KW-0548">Nucleotidyltransferase</keyword>
<evidence type="ECO:0000256" key="1">
    <source>
        <dbReference type="ARBA" id="ARBA00022484"/>
    </source>
</evidence>
<keyword evidence="2" id="KW-0808">Transferase</keyword>
<reference evidence="4" key="2">
    <citation type="submission" date="2020-03" db="EMBL/GenBank/DDBJ databases">
        <title>Diverse partitiviruses from the phytopathogenic fungus, Rosellinia necatrix.</title>
        <authorList>
            <person name="Telengech P."/>
            <person name="Hisano S."/>
            <person name="Mugambi C."/>
            <person name="Hyodo K."/>
            <person name="Arjona J."/>
            <person name="Lopez C."/>
            <person name="Kanematsu S."/>
            <person name="Kondo H."/>
            <person name="Suzuki N."/>
        </authorList>
    </citation>
    <scope>NUCLEOTIDE SEQUENCE</scope>
    <source>
        <strain evidence="4">W662</strain>
    </source>
</reference>
<dbReference type="SUPFAM" id="SSF56672">
    <property type="entry name" value="DNA/RNA polymerases"/>
    <property type="match status" value="1"/>
</dbReference>
<dbReference type="GO" id="GO:0003968">
    <property type="term" value="F:RNA-directed RNA polymerase activity"/>
    <property type="evidence" value="ECO:0007669"/>
    <property type="project" value="UniProtKB-KW"/>
</dbReference>
<sequence>MYWFTRFYNWLTDYHPRLSVNFKFIAWNEPKPVPPLNDLAFASYRKVVDFAFKKHLYGYDRDYIISSFHRAPPTPDLIYTALAKGDLPDHVIPQDEHFQRARAEAKKRFAPPKKVRPVHLFDLRHYPWKHKPSAEEPYTSNKELRRRLEEAARFKIIADARMSVGNLLNYIFDDVSKFVHNIKAGIIKPGESTPLVNVHVKTALTPIDEAKLRLIFGCSKRWIFPMCMFLWPLFRYYLYEQQSPLLWGYETILGGWHRMNSELLCSYLYYQTFVTIDWSGFDLRALFSLMRMIYADWEDYIDFDNGYMPTKRYPTSSTEPHRLKRLWQWCVEAHFASAFRMPDGSTWIRLNRGILSGLFETQFMDSHYNLIMIMTILDRLGFDISNIWIKVQGDDSITALRFHIPANQHRDFKIQFAYWAKYYFDHKCNDEKSETSNNLQNVEVLGYRNNNGYPERDWRKILAVLWNPRSRSPKPENTMARCIGLVYASIYDRNVVNVCRDVYEYYESKGFLPNSSPDTTLEFQFMFDEVDIPRDHFPTQLEVTRYLRSLNNVSDERKRRYWNPDWFLAEY</sequence>
<evidence type="ECO:0000256" key="3">
    <source>
        <dbReference type="ARBA" id="ARBA00022695"/>
    </source>
</evidence>
<evidence type="ECO:0000313" key="4">
    <source>
        <dbReference type="EMBL" id="BBU59854.1"/>
    </source>
</evidence>
<keyword evidence="1" id="KW-0696">RNA-directed RNA polymerase</keyword>
<organism evidence="4">
    <name type="scientific">Rosellinia necatrix partitivirus 23</name>
    <dbReference type="NCBI Taxonomy" id="2699391"/>
    <lineage>
        <taxon>Viruses</taxon>
        <taxon>Riboviria</taxon>
        <taxon>Orthornavirae</taxon>
        <taxon>Pisuviricota</taxon>
        <taxon>Duplopiviricetes</taxon>
        <taxon>Durnavirales</taxon>
        <taxon>Partitiviridae</taxon>
    </lineage>
</organism>
<name>A0A6F8QGX6_9VIRU</name>
<accession>A0A6F8QGX6</accession>
<reference evidence="4" key="1">
    <citation type="submission" date="2020-01" db="EMBL/GenBank/DDBJ databases">
        <authorList>
            <person name="Paul T."/>
            <person name="Suzuki N."/>
            <person name="Kondo H."/>
        </authorList>
    </citation>
    <scope>NUCLEOTIDE SEQUENCE</scope>
    <source>
        <strain evidence="4">W662</strain>
    </source>
</reference>
<gene>
    <name evidence="4" type="primary">RdRp</name>
</gene>
<protein>
    <submittedName>
        <fullName evidence="4">RNA dependent RNA polymerase</fullName>
    </submittedName>
</protein>
<proteinExistence type="predicted"/>
<evidence type="ECO:0000256" key="2">
    <source>
        <dbReference type="ARBA" id="ARBA00022679"/>
    </source>
</evidence>
<dbReference type="EMBL" id="LC517394">
    <property type="protein sequence ID" value="BBU59854.1"/>
    <property type="molecule type" value="Genomic_RNA"/>
</dbReference>
<dbReference type="InterPro" id="IPR043502">
    <property type="entry name" value="DNA/RNA_pol_sf"/>
</dbReference>